<evidence type="ECO:0000313" key="4">
    <source>
        <dbReference type="Proteomes" id="UP001281761"/>
    </source>
</evidence>
<organism evidence="3 4">
    <name type="scientific">Blattamonas nauphoetae</name>
    <dbReference type="NCBI Taxonomy" id="2049346"/>
    <lineage>
        <taxon>Eukaryota</taxon>
        <taxon>Metamonada</taxon>
        <taxon>Preaxostyla</taxon>
        <taxon>Oxymonadida</taxon>
        <taxon>Blattamonas</taxon>
    </lineage>
</organism>
<reference evidence="3 4" key="1">
    <citation type="journal article" date="2022" name="bioRxiv">
        <title>Genomics of Preaxostyla Flagellates Illuminates Evolutionary Transitions and the Path Towards Mitochondrial Loss.</title>
        <authorList>
            <person name="Novak L.V.F."/>
            <person name="Treitli S.C."/>
            <person name="Pyrih J."/>
            <person name="Halakuc P."/>
            <person name="Pipaliya S.V."/>
            <person name="Vacek V."/>
            <person name="Brzon O."/>
            <person name="Soukal P."/>
            <person name="Eme L."/>
            <person name="Dacks J.B."/>
            <person name="Karnkowska A."/>
            <person name="Elias M."/>
            <person name="Hampl V."/>
        </authorList>
    </citation>
    <scope>NUCLEOTIDE SEQUENCE [LARGE SCALE GENOMIC DNA]</scope>
    <source>
        <strain evidence="3">NAU3</strain>
        <tissue evidence="3">Gut</tissue>
    </source>
</reference>
<evidence type="ECO:0000256" key="1">
    <source>
        <dbReference type="SAM" id="MobiDB-lite"/>
    </source>
</evidence>
<feature type="compositionally biased region" description="Basic and acidic residues" evidence="1">
    <location>
        <begin position="123"/>
        <end position="135"/>
    </location>
</feature>
<keyword evidence="2" id="KW-0812">Transmembrane</keyword>
<keyword evidence="4" id="KW-1185">Reference proteome</keyword>
<keyword evidence="2" id="KW-1133">Transmembrane helix</keyword>
<feature type="transmembrane region" description="Helical" evidence="2">
    <location>
        <begin position="78"/>
        <end position="100"/>
    </location>
</feature>
<comment type="caution">
    <text evidence="3">The sequence shown here is derived from an EMBL/GenBank/DDBJ whole genome shotgun (WGS) entry which is preliminary data.</text>
</comment>
<protein>
    <submittedName>
        <fullName evidence="3">Uncharacterized protein</fullName>
    </submittedName>
</protein>
<name>A0ABQ9WM94_9EUKA</name>
<sequence length="150" mass="17421">MELRLLEQNWFRVDSRWTYWTETSISLVLPTSRLSTLSNTPRWLIRIQFGRGHTTDSFELKMSAKMARAQLLSRTLPWLIPLIVVIVVAIHVAIFLFVCLRRRKTKQPEPKNEMDAQDDDEVENRRPRPHTHEPAEQCADDVGIEAVGSV</sequence>
<proteinExistence type="predicted"/>
<keyword evidence="2" id="KW-0472">Membrane</keyword>
<dbReference type="EMBL" id="JARBJD010000649">
    <property type="protein sequence ID" value="KAK2940582.1"/>
    <property type="molecule type" value="Genomic_DNA"/>
</dbReference>
<gene>
    <name evidence="3" type="ORF">BLNAU_24496</name>
</gene>
<evidence type="ECO:0000256" key="2">
    <source>
        <dbReference type="SAM" id="Phobius"/>
    </source>
</evidence>
<feature type="region of interest" description="Disordered" evidence="1">
    <location>
        <begin position="106"/>
        <end position="150"/>
    </location>
</feature>
<accession>A0ABQ9WM94</accession>
<evidence type="ECO:0000313" key="3">
    <source>
        <dbReference type="EMBL" id="KAK2940582.1"/>
    </source>
</evidence>
<dbReference type="Proteomes" id="UP001281761">
    <property type="component" value="Unassembled WGS sequence"/>
</dbReference>